<dbReference type="RefSeq" id="WP_022541243.1">
    <property type="nucleotide sequence ID" value="NC_022521.1"/>
</dbReference>
<evidence type="ECO:0000256" key="7">
    <source>
        <dbReference type="ARBA" id="ARBA00023136"/>
    </source>
</evidence>
<evidence type="ECO:0000256" key="9">
    <source>
        <dbReference type="ARBA" id="ARBA00068671"/>
    </source>
</evidence>
<dbReference type="GO" id="GO:0016471">
    <property type="term" value="C:vacuolar proton-transporting V-type ATPase complex"/>
    <property type="evidence" value="ECO:0007669"/>
    <property type="project" value="TreeGrafter"/>
</dbReference>
<evidence type="ECO:0000256" key="6">
    <source>
        <dbReference type="ARBA" id="ARBA00023065"/>
    </source>
</evidence>
<evidence type="ECO:0000256" key="3">
    <source>
        <dbReference type="ARBA" id="ARBA00022448"/>
    </source>
</evidence>
<reference evidence="11 12" key="1">
    <citation type="journal article" date="2013" name="Appl. Environ. Microbiol.">
        <title>Variation of the Virus-Related Elements within Syntenic Genomes of the Hyperthermophilic Archaeon Aeropyrum.</title>
        <authorList>
            <person name="Daifuku T."/>
            <person name="Yoshida T."/>
            <person name="Kitamura T."/>
            <person name="Kawaichi S."/>
            <person name="Inoue T."/>
            <person name="Nomura K."/>
            <person name="Yoshida Y."/>
            <person name="Kuno S."/>
            <person name="Sako Y."/>
        </authorList>
    </citation>
    <scope>NUCLEOTIDE SEQUENCE [LARGE SCALE GENOMIC DNA]</scope>
    <source>
        <strain evidence="11 12">SY1</strain>
    </source>
</reference>
<name>U3T8W6_9CREN</name>
<evidence type="ECO:0000256" key="5">
    <source>
        <dbReference type="ARBA" id="ARBA00022989"/>
    </source>
</evidence>
<feature type="transmembrane region" description="Helical" evidence="10">
    <location>
        <begin position="353"/>
        <end position="384"/>
    </location>
</feature>
<evidence type="ECO:0000313" key="12">
    <source>
        <dbReference type="Proteomes" id="UP000016887"/>
    </source>
</evidence>
<dbReference type="Pfam" id="PF01496">
    <property type="entry name" value="V_ATPase_I"/>
    <property type="match status" value="2"/>
</dbReference>
<dbReference type="NCBIfam" id="NF004434">
    <property type="entry name" value="PRK05771.3-3"/>
    <property type="match status" value="1"/>
</dbReference>
<dbReference type="GeneID" id="17111037"/>
<dbReference type="AlphaFoldDB" id="U3T8W6"/>
<protein>
    <recommendedName>
        <fullName evidence="9 10">A-type ATP synthase subunit I</fullName>
    </recommendedName>
</protein>
<evidence type="ECO:0000256" key="8">
    <source>
        <dbReference type="ARBA" id="ARBA00059506"/>
    </source>
</evidence>
<keyword evidence="7 10" id="KW-0472">Membrane</keyword>
<evidence type="ECO:0000256" key="2">
    <source>
        <dbReference type="ARBA" id="ARBA00009904"/>
    </source>
</evidence>
<keyword evidence="12" id="KW-1185">Reference proteome</keyword>
<keyword evidence="3 10" id="KW-0813">Transport</keyword>
<evidence type="ECO:0000256" key="10">
    <source>
        <dbReference type="RuleBase" id="RU361189"/>
    </source>
</evidence>
<feature type="transmembrane region" description="Helical" evidence="10">
    <location>
        <begin position="535"/>
        <end position="560"/>
    </location>
</feature>
<evidence type="ECO:0000256" key="4">
    <source>
        <dbReference type="ARBA" id="ARBA00022692"/>
    </source>
</evidence>
<keyword evidence="5 10" id="KW-1133">Transmembrane helix</keyword>
<accession>U3T8W6</accession>
<keyword evidence="4 10" id="KW-0812">Transmembrane</keyword>
<dbReference type="PANTHER" id="PTHR11629:SF63">
    <property type="entry name" value="V-TYPE PROTON ATPASE SUBUNIT A"/>
    <property type="match status" value="1"/>
</dbReference>
<dbReference type="KEGG" id="acj:ACAM_0498"/>
<comment type="subcellular location">
    <subcellularLocation>
        <location evidence="1">Membrane</location>
        <topology evidence="1">Multi-pass membrane protein</topology>
    </subcellularLocation>
</comment>
<dbReference type="GO" id="GO:0016787">
    <property type="term" value="F:hydrolase activity"/>
    <property type="evidence" value="ECO:0007669"/>
    <property type="project" value="UniProtKB-KW"/>
</dbReference>
<dbReference type="GO" id="GO:0007035">
    <property type="term" value="P:vacuolar acidification"/>
    <property type="evidence" value="ECO:0007669"/>
    <property type="project" value="TreeGrafter"/>
</dbReference>
<proteinExistence type="inferred from homology"/>
<sequence length="685" mass="75245">MLLPRTLEEVVLAVPARDYDRVVAGLAVEGIFHVDTPPQGVKGEVDRSYRSLLTQASERSSRIRQYFELAGVEPYRVSGVEVEVGGWEESFRRYLEKYSEVEKFYSGLLEEYSEAESRLKELLDIEARISPVSHVDADIARLYSSRAFDFAVYYGSYWEGLEARVGEIVSRVGGLAVVEPSGGYVVVAVAVPKGALSKVSPEILGLNLSIYTPPEGVPGSPKKAMEYIREEKGRLGGRLARIQEMASERLGELAEFYTVVSAFENIFRFLVSTLRRGETRIVRGFVDVRDSRRLRGILDKMTRGSYVILSLGVRRGGETPTPSKVDLPQFLKPFSRVVELYGYPDPNEIVPTAFLAVTLPLTFALMFPDAGHGLLVLLFSIFYLRRVSRDWAYVLAVMGGASIVSGLLAGEVFGPLVSKMLGLPELWLRLGLETPPYAMPTYAIDHGEEELVPTLVYRALNVSLFMGAFMLSFGTLLGVVNGVIKRDWAGLVESRLPRFLLFASITSPFLVYMDAGEAGSVLRQALLELGGDSLAAKLVLAGSLLGLVWMLLAGPILYMLEGHSPLAGLANSFLEAYESLLMLVGNIPSFLRIMALALAHSSLVFVVYYLTVMIMQGGILADVVGALLYVGGNLAVAGMEGLLAFAHASRLHFYEWFSKFYSGTGVPYTPIRVEGVRIKIAGQTF</sequence>
<comment type="function">
    <text evidence="8">Component of the A-type ATP synthase that produces ATP from ADP in the presence of a proton gradient across the membrane.</text>
</comment>
<dbReference type="GO" id="GO:0046961">
    <property type="term" value="F:proton-transporting ATPase activity, rotational mechanism"/>
    <property type="evidence" value="ECO:0007669"/>
    <property type="project" value="InterPro"/>
</dbReference>
<feature type="transmembrane region" description="Helical" evidence="10">
    <location>
        <begin position="462"/>
        <end position="484"/>
    </location>
</feature>
<dbReference type="EMBL" id="AP012489">
    <property type="protein sequence ID" value="BAN89967.1"/>
    <property type="molecule type" value="Genomic_DNA"/>
</dbReference>
<dbReference type="GO" id="GO:0033179">
    <property type="term" value="C:proton-transporting V-type ATPase, V0 domain"/>
    <property type="evidence" value="ECO:0007669"/>
    <property type="project" value="InterPro"/>
</dbReference>
<dbReference type="STRING" id="1198449.ACAM_0498"/>
<keyword evidence="11" id="KW-0378">Hydrolase</keyword>
<dbReference type="GO" id="GO:0051117">
    <property type="term" value="F:ATPase binding"/>
    <property type="evidence" value="ECO:0007669"/>
    <property type="project" value="TreeGrafter"/>
</dbReference>
<gene>
    <name evidence="11" type="primary">atpI</name>
    <name evidence="11" type="ORF">ACAM_0498</name>
</gene>
<dbReference type="eggNOG" id="arCOG04138">
    <property type="taxonomic scope" value="Archaea"/>
</dbReference>
<dbReference type="InterPro" id="IPR002490">
    <property type="entry name" value="V-ATPase_116kDa_su"/>
</dbReference>
<keyword evidence="6 10" id="KW-0406">Ion transport</keyword>
<organism evidence="11 12">
    <name type="scientific">Aeropyrum camini SY1 = JCM 12091</name>
    <dbReference type="NCBI Taxonomy" id="1198449"/>
    <lineage>
        <taxon>Archaea</taxon>
        <taxon>Thermoproteota</taxon>
        <taxon>Thermoprotei</taxon>
        <taxon>Desulfurococcales</taxon>
        <taxon>Desulfurococcaceae</taxon>
        <taxon>Aeropyrum</taxon>
    </lineage>
</organism>
<feature type="transmembrane region" description="Helical" evidence="10">
    <location>
        <begin position="391"/>
        <end position="410"/>
    </location>
</feature>
<dbReference type="PANTHER" id="PTHR11629">
    <property type="entry name" value="VACUOLAR PROTON ATPASES"/>
    <property type="match status" value="1"/>
</dbReference>
<dbReference type="Proteomes" id="UP000016887">
    <property type="component" value="Chromosome"/>
</dbReference>
<evidence type="ECO:0000313" key="11">
    <source>
        <dbReference type="EMBL" id="BAN89967.1"/>
    </source>
</evidence>
<evidence type="ECO:0000256" key="1">
    <source>
        <dbReference type="ARBA" id="ARBA00004141"/>
    </source>
</evidence>
<comment type="similarity">
    <text evidence="2 10">Belongs to the V-ATPase 116 kDa subunit family.</text>
</comment>